<reference evidence="1" key="1">
    <citation type="submission" date="2022-08" db="EMBL/GenBank/DDBJ databases">
        <title>Genome Sequence of Lecanicillium fungicola.</title>
        <authorList>
            <person name="Buettner E."/>
        </authorList>
    </citation>
    <scope>NUCLEOTIDE SEQUENCE</scope>
    <source>
        <strain evidence="1">Babe33</strain>
    </source>
</reference>
<name>A0ACC1NX11_9HYPO</name>
<dbReference type="EMBL" id="JANJQO010000030">
    <property type="protein sequence ID" value="KAJ2983419.1"/>
    <property type="molecule type" value="Genomic_DNA"/>
</dbReference>
<protein>
    <submittedName>
        <fullName evidence="1">Uncharacterized protein</fullName>
    </submittedName>
</protein>
<evidence type="ECO:0000313" key="2">
    <source>
        <dbReference type="Proteomes" id="UP001143910"/>
    </source>
</evidence>
<accession>A0ACC1NX11</accession>
<comment type="caution">
    <text evidence="1">The sequence shown here is derived from an EMBL/GenBank/DDBJ whole genome shotgun (WGS) entry which is preliminary data.</text>
</comment>
<gene>
    <name evidence="1" type="ORF">NQ176_g710</name>
</gene>
<keyword evidence="2" id="KW-1185">Reference proteome</keyword>
<proteinExistence type="predicted"/>
<sequence>MVTGAEFLRFASPNELRTIAREDAGYYYAVIIGAVYNFPIGDDIKSPRSYFFPLRRCIEQHSFFSVTVGDRHSDKAFYQRVPSIDLQEHVSVVEDPLVTVDPKGAIERLIAHELDVPCFTGIPPWKIVVLPLQTSQAFIILSFSHTIGDGMAGLAFHKTFLAGCGERPNTEPSSVIRPSHTCLPAPFDTPERLPISWGFLLEPFIGQFLPQFIVKLLGLRIGASRVDDGTWTGSPMFFEPEGCRNKLRIREIEGPLLKRALQVSRQHNAKLTGVIQTIIARALSQALPDAKYTNFVSQTAVNMRQSLGLPEDSGGLIVSGAYITHPRATKFTGPLSADEWDSVRSSTKELAKAASTLQDQPIGLLRYIPSMRKWTLSNVGHHRDSSFGVSNVGLFDPGVQLSHTRETRVTISKLVFAQPGHALSSPITFNFVSVPEGNLVYTATWQPGALGLDTTADEEQLVDKICLMIDRGFQELA</sequence>
<evidence type="ECO:0000313" key="1">
    <source>
        <dbReference type="EMBL" id="KAJ2983419.1"/>
    </source>
</evidence>
<dbReference type="Proteomes" id="UP001143910">
    <property type="component" value="Unassembled WGS sequence"/>
</dbReference>
<organism evidence="1 2">
    <name type="scientific">Zarea fungicola</name>
    <dbReference type="NCBI Taxonomy" id="93591"/>
    <lineage>
        <taxon>Eukaryota</taxon>
        <taxon>Fungi</taxon>
        <taxon>Dikarya</taxon>
        <taxon>Ascomycota</taxon>
        <taxon>Pezizomycotina</taxon>
        <taxon>Sordariomycetes</taxon>
        <taxon>Hypocreomycetidae</taxon>
        <taxon>Hypocreales</taxon>
        <taxon>Cordycipitaceae</taxon>
        <taxon>Zarea</taxon>
    </lineage>
</organism>